<reference evidence="1" key="2">
    <citation type="journal article" date="2015" name="Data Brief">
        <title>Shoot transcriptome of the giant reed, Arundo donax.</title>
        <authorList>
            <person name="Barrero R.A."/>
            <person name="Guerrero F.D."/>
            <person name="Moolhuijzen P."/>
            <person name="Goolsby J.A."/>
            <person name="Tidwell J."/>
            <person name="Bellgard S.E."/>
            <person name="Bellgard M.I."/>
        </authorList>
    </citation>
    <scope>NUCLEOTIDE SEQUENCE</scope>
    <source>
        <tissue evidence="1">Shoot tissue taken approximately 20 cm above the soil surface</tissue>
    </source>
</reference>
<dbReference type="EMBL" id="GBRH01256920">
    <property type="protein sequence ID" value="JAD40975.1"/>
    <property type="molecule type" value="Transcribed_RNA"/>
</dbReference>
<sequence>MVSSSLSFTGDRL</sequence>
<reference evidence="1" key="1">
    <citation type="submission" date="2014-09" db="EMBL/GenBank/DDBJ databases">
        <authorList>
            <person name="Magalhaes I.L.F."/>
            <person name="Oliveira U."/>
            <person name="Santos F.R."/>
            <person name="Vidigal T.H.D.A."/>
            <person name="Brescovit A.D."/>
            <person name="Santos A.J."/>
        </authorList>
    </citation>
    <scope>NUCLEOTIDE SEQUENCE</scope>
    <source>
        <tissue evidence="1">Shoot tissue taken approximately 20 cm above the soil surface</tissue>
    </source>
</reference>
<proteinExistence type="predicted"/>
<accession>A0A0A8ZW41</accession>
<protein>
    <submittedName>
        <fullName evidence="1">Uncharacterized protein</fullName>
    </submittedName>
</protein>
<name>A0A0A8ZW41_ARUDO</name>
<evidence type="ECO:0000313" key="1">
    <source>
        <dbReference type="EMBL" id="JAD40975.1"/>
    </source>
</evidence>
<organism evidence="1">
    <name type="scientific">Arundo donax</name>
    <name type="common">Giant reed</name>
    <name type="synonym">Donax arundinaceus</name>
    <dbReference type="NCBI Taxonomy" id="35708"/>
    <lineage>
        <taxon>Eukaryota</taxon>
        <taxon>Viridiplantae</taxon>
        <taxon>Streptophyta</taxon>
        <taxon>Embryophyta</taxon>
        <taxon>Tracheophyta</taxon>
        <taxon>Spermatophyta</taxon>
        <taxon>Magnoliopsida</taxon>
        <taxon>Liliopsida</taxon>
        <taxon>Poales</taxon>
        <taxon>Poaceae</taxon>
        <taxon>PACMAD clade</taxon>
        <taxon>Arundinoideae</taxon>
        <taxon>Arundineae</taxon>
        <taxon>Arundo</taxon>
    </lineage>
</organism>